<evidence type="ECO:0000256" key="1">
    <source>
        <dbReference type="SAM" id="Coils"/>
    </source>
</evidence>
<name>A0A485KTM7_9STRA</name>
<dbReference type="AlphaFoldDB" id="A0A485KTM7"/>
<sequence length="150" mass="15950">MNAPTDEETIHAKLQSSLAAAVKSTGEYLDSLKMQLATYGGDVQHSTVDFFASALASASASLEELKASAAKLSSDVSATAKEELVAAQASLAKVGAAFEHLKTQASDYDAKFNAKVADVMHHQRQHVDDGLRYAKERVDALISLVLLAQE</sequence>
<keyword evidence="4" id="KW-1185">Reference proteome</keyword>
<dbReference type="Gene3D" id="1.20.120.20">
    <property type="entry name" value="Apolipoprotein"/>
    <property type="match status" value="1"/>
</dbReference>
<dbReference type="Proteomes" id="UP000332933">
    <property type="component" value="Unassembled WGS sequence"/>
</dbReference>
<evidence type="ECO:0000313" key="3">
    <source>
        <dbReference type="EMBL" id="VFT88523.1"/>
    </source>
</evidence>
<keyword evidence="1" id="KW-0175">Coiled coil</keyword>
<gene>
    <name evidence="3" type="primary">Aste57867_11665</name>
    <name evidence="2" type="ORF">As57867_011622</name>
    <name evidence="3" type="ORF">ASTE57867_11665</name>
</gene>
<proteinExistence type="predicted"/>
<feature type="coiled-coil region" evidence="1">
    <location>
        <begin position="55"/>
        <end position="82"/>
    </location>
</feature>
<reference evidence="2" key="2">
    <citation type="submission" date="2019-06" db="EMBL/GenBank/DDBJ databases">
        <title>Genomics analysis of Aphanomyces spp. identifies a new class of oomycete effector associated with host adaptation.</title>
        <authorList>
            <person name="Gaulin E."/>
        </authorList>
    </citation>
    <scope>NUCLEOTIDE SEQUENCE</scope>
    <source>
        <strain evidence="2">CBS 578.67</strain>
    </source>
</reference>
<organism evidence="3 4">
    <name type="scientific">Aphanomyces stellatus</name>
    <dbReference type="NCBI Taxonomy" id="120398"/>
    <lineage>
        <taxon>Eukaryota</taxon>
        <taxon>Sar</taxon>
        <taxon>Stramenopiles</taxon>
        <taxon>Oomycota</taxon>
        <taxon>Saprolegniomycetes</taxon>
        <taxon>Saprolegniales</taxon>
        <taxon>Verrucalvaceae</taxon>
        <taxon>Aphanomyces</taxon>
    </lineage>
</organism>
<reference evidence="3 4" key="1">
    <citation type="submission" date="2019-03" db="EMBL/GenBank/DDBJ databases">
        <authorList>
            <person name="Gaulin E."/>
            <person name="Dumas B."/>
        </authorList>
    </citation>
    <scope>NUCLEOTIDE SEQUENCE [LARGE SCALE GENOMIC DNA]</scope>
    <source>
        <strain evidence="3">CBS 568.67</strain>
    </source>
</reference>
<protein>
    <submittedName>
        <fullName evidence="3">Aste57867_11665 protein</fullName>
    </submittedName>
</protein>
<accession>A0A485KTM7</accession>
<dbReference type="EMBL" id="VJMH01005297">
    <property type="protein sequence ID" value="KAF0697694.1"/>
    <property type="molecule type" value="Genomic_DNA"/>
</dbReference>
<evidence type="ECO:0000313" key="4">
    <source>
        <dbReference type="Proteomes" id="UP000332933"/>
    </source>
</evidence>
<dbReference type="EMBL" id="CAADRA010005318">
    <property type="protein sequence ID" value="VFT88523.1"/>
    <property type="molecule type" value="Genomic_DNA"/>
</dbReference>
<evidence type="ECO:0000313" key="2">
    <source>
        <dbReference type="EMBL" id="KAF0697694.1"/>
    </source>
</evidence>